<dbReference type="SUPFAM" id="SSF88713">
    <property type="entry name" value="Glycoside hydrolase/deacetylase"/>
    <property type="match status" value="1"/>
</dbReference>
<dbReference type="CDD" id="cd10803">
    <property type="entry name" value="YdjC_EF3048_like"/>
    <property type="match status" value="1"/>
</dbReference>
<evidence type="ECO:0000256" key="4">
    <source>
        <dbReference type="ARBA" id="ARBA00022842"/>
    </source>
</evidence>
<keyword evidence="2 6" id="KW-0479">Metal-binding</keyword>
<dbReference type="NCBIfam" id="NF002559">
    <property type="entry name" value="PRK02134.1"/>
    <property type="match status" value="1"/>
</dbReference>
<keyword evidence="5 6" id="KW-0119">Carbohydrate metabolism</keyword>
<dbReference type="GO" id="GO:0046872">
    <property type="term" value="F:metal ion binding"/>
    <property type="evidence" value="ECO:0007669"/>
    <property type="project" value="UniProtKB-KW"/>
</dbReference>
<gene>
    <name evidence="7" type="ORF">DZ860_22700</name>
</gene>
<comment type="subunit">
    <text evidence="6">Homodimer.</text>
</comment>
<dbReference type="Gene3D" id="3.20.20.370">
    <property type="entry name" value="Glycoside hydrolase/deacetylase"/>
    <property type="match status" value="1"/>
</dbReference>
<dbReference type="EMBL" id="QVMU01000040">
    <property type="protein sequence ID" value="RJX65099.1"/>
    <property type="molecule type" value="Genomic_DNA"/>
</dbReference>
<dbReference type="AlphaFoldDB" id="A0A3A6QCB9"/>
<dbReference type="GO" id="GO:0000272">
    <property type="term" value="P:polysaccharide catabolic process"/>
    <property type="evidence" value="ECO:0007669"/>
    <property type="project" value="InterPro"/>
</dbReference>
<evidence type="ECO:0000256" key="6">
    <source>
        <dbReference type="HAMAP-Rule" id="MF_01246"/>
    </source>
</evidence>
<reference evidence="7 8" key="1">
    <citation type="submission" date="2018-08" db="EMBL/GenBank/DDBJ databases">
        <title>Vibrio isolated from the Eastern China Marginal Seas.</title>
        <authorList>
            <person name="Li Y."/>
        </authorList>
    </citation>
    <scope>NUCLEOTIDE SEQUENCE [LARGE SCALE GENOMIC DNA]</scope>
    <source>
        <strain evidence="7 8">BEI233</strain>
    </source>
</reference>
<evidence type="ECO:0000256" key="3">
    <source>
        <dbReference type="ARBA" id="ARBA00022801"/>
    </source>
</evidence>
<dbReference type="InterPro" id="IPR006879">
    <property type="entry name" value="YdjC-like"/>
</dbReference>
<sequence length="245" mass="28138">MQIIFNADDFGLTQGINHGIVEAFRSGVVRSTTLMVGMSAERHALELVKENSGLHVGIHLRLTTGRPLTKAMTLIDEHGEFLSLADWEDKQSIDAREVYEEVVMQIEHFLQLGIPLSHIDSHHHIHMHPLIAPIVYKVAQRYRVPLRGVGVPDHLYNGIHYRFSDKFYDHAIGVEQAKQLIQEHIKDVDILEVMCHPAYIDADLIKISSYQQQREIELSTLTSPEFIRFLRLHDVRVTDYSVLTY</sequence>
<evidence type="ECO:0000313" key="8">
    <source>
        <dbReference type="Proteomes" id="UP000273252"/>
    </source>
</evidence>
<protein>
    <recommendedName>
        <fullName evidence="6">Carbohydrate deacetylase</fullName>
        <ecNumber evidence="6">3.5.1.-</ecNumber>
    </recommendedName>
</protein>
<feature type="binding site" evidence="6">
    <location>
        <position position="122"/>
    </location>
    <ligand>
        <name>Mg(2+)</name>
        <dbReference type="ChEBI" id="CHEBI:18420"/>
    </ligand>
</feature>
<evidence type="ECO:0000256" key="1">
    <source>
        <dbReference type="ARBA" id="ARBA00001946"/>
    </source>
</evidence>
<accession>A0A3A6QCB9</accession>
<feature type="binding site" evidence="6">
    <location>
        <position position="59"/>
    </location>
    <ligand>
        <name>Mg(2+)</name>
        <dbReference type="ChEBI" id="CHEBI:18420"/>
    </ligand>
</feature>
<proteinExistence type="inferred from homology"/>
<dbReference type="InterPro" id="IPR011330">
    <property type="entry name" value="Glyco_hydro/deAcase_b/a-brl"/>
</dbReference>
<comment type="caution">
    <text evidence="7">The sequence shown here is derived from an EMBL/GenBank/DDBJ whole genome shotgun (WGS) entry which is preliminary data.</text>
</comment>
<keyword evidence="3 6" id="KW-0378">Hydrolase</keyword>
<evidence type="ECO:0000313" key="7">
    <source>
        <dbReference type="EMBL" id="RJX65099.1"/>
    </source>
</evidence>
<dbReference type="Pfam" id="PF04794">
    <property type="entry name" value="YdjC"/>
    <property type="match status" value="1"/>
</dbReference>
<comment type="cofactor">
    <cofactor evidence="1 6">
        <name>Mg(2+)</name>
        <dbReference type="ChEBI" id="CHEBI:18420"/>
    </cofactor>
</comment>
<keyword evidence="8" id="KW-1185">Reference proteome</keyword>
<evidence type="ECO:0000256" key="2">
    <source>
        <dbReference type="ARBA" id="ARBA00022723"/>
    </source>
</evidence>
<comment type="similarity">
    <text evidence="6">Belongs to the YdjC deacetylase family.</text>
</comment>
<comment type="function">
    <text evidence="6">Probably catalyzes the deacetylation of acetylated carbohydrates an important step in the degradation of oligosaccharides.</text>
</comment>
<dbReference type="PANTHER" id="PTHR31609">
    <property type="entry name" value="YDJC DEACETYLASE FAMILY MEMBER"/>
    <property type="match status" value="1"/>
</dbReference>
<dbReference type="OrthoDB" id="9774177at2"/>
<dbReference type="PANTHER" id="PTHR31609:SF1">
    <property type="entry name" value="CARBOHYDRATE DEACETYLASE"/>
    <property type="match status" value="1"/>
</dbReference>
<name>A0A3A6QCB9_9VIBR</name>
<dbReference type="HAMAP" id="MF_01246">
    <property type="entry name" value="COD"/>
    <property type="match status" value="1"/>
</dbReference>
<dbReference type="GO" id="GO:0016811">
    <property type="term" value="F:hydrolase activity, acting on carbon-nitrogen (but not peptide) bonds, in linear amides"/>
    <property type="evidence" value="ECO:0007669"/>
    <property type="project" value="UniProtKB-UniRule"/>
</dbReference>
<dbReference type="InterPro" id="IPR022948">
    <property type="entry name" value="COD_ChbG_bac"/>
</dbReference>
<dbReference type="EC" id="3.5.1.-" evidence="6"/>
<keyword evidence="4 6" id="KW-0460">Magnesium</keyword>
<dbReference type="Proteomes" id="UP000273252">
    <property type="component" value="Unassembled WGS sequence"/>
</dbReference>
<evidence type="ECO:0000256" key="5">
    <source>
        <dbReference type="ARBA" id="ARBA00023277"/>
    </source>
</evidence>
<dbReference type="RefSeq" id="WP_120035491.1">
    <property type="nucleotide sequence ID" value="NZ_QVMU01000040.1"/>
</dbReference>
<dbReference type="GO" id="GO:0019213">
    <property type="term" value="F:deacetylase activity"/>
    <property type="evidence" value="ECO:0007669"/>
    <property type="project" value="TreeGrafter"/>
</dbReference>
<organism evidence="7 8">
    <name type="scientific">Vibrio sinensis</name>
    <dbReference type="NCBI Taxonomy" id="2302434"/>
    <lineage>
        <taxon>Bacteria</taxon>
        <taxon>Pseudomonadati</taxon>
        <taxon>Pseudomonadota</taxon>
        <taxon>Gammaproteobacteria</taxon>
        <taxon>Vibrionales</taxon>
        <taxon>Vibrionaceae</taxon>
        <taxon>Vibrio</taxon>
    </lineage>
</organism>